<name>A0ABP7DUT0_9SPHN</name>
<organism evidence="1 2">
    <name type="scientific">Sphingomonas cynarae</name>
    <dbReference type="NCBI Taxonomy" id="930197"/>
    <lineage>
        <taxon>Bacteria</taxon>
        <taxon>Pseudomonadati</taxon>
        <taxon>Pseudomonadota</taxon>
        <taxon>Alphaproteobacteria</taxon>
        <taxon>Sphingomonadales</taxon>
        <taxon>Sphingomonadaceae</taxon>
        <taxon>Sphingomonas</taxon>
    </lineage>
</organism>
<evidence type="ECO:0000313" key="1">
    <source>
        <dbReference type="EMBL" id="GAA3709392.1"/>
    </source>
</evidence>
<evidence type="ECO:0000313" key="2">
    <source>
        <dbReference type="Proteomes" id="UP001500523"/>
    </source>
</evidence>
<gene>
    <name evidence="1" type="ORF">GCM10022268_18350</name>
</gene>
<keyword evidence="2" id="KW-1185">Reference proteome</keyword>
<dbReference type="EMBL" id="BAABBF010000003">
    <property type="protein sequence ID" value="GAA3709392.1"/>
    <property type="molecule type" value="Genomic_DNA"/>
</dbReference>
<accession>A0ABP7DUT0</accession>
<reference evidence="2" key="1">
    <citation type="journal article" date="2019" name="Int. J. Syst. Evol. Microbiol.">
        <title>The Global Catalogue of Microorganisms (GCM) 10K type strain sequencing project: providing services to taxonomists for standard genome sequencing and annotation.</title>
        <authorList>
            <consortium name="The Broad Institute Genomics Platform"/>
            <consortium name="The Broad Institute Genome Sequencing Center for Infectious Disease"/>
            <person name="Wu L."/>
            <person name="Ma J."/>
        </authorList>
    </citation>
    <scope>NUCLEOTIDE SEQUENCE [LARGE SCALE GENOMIC DNA]</scope>
    <source>
        <strain evidence="2">JCM 17498</strain>
    </source>
</reference>
<proteinExistence type="predicted"/>
<dbReference type="Proteomes" id="UP001500523">
    <property type="component" value="Unassembled WGS sequence"/>
</dbReference>
<sequence>MICNSLYKLFTKIGKLLVRNQNGTVAVIAALSLSSLLGMSALAVDINRGLQQRITNQRIADMAALSAAMAYKLASDETILTPTARDIVRINGLTNATVTAALLADVPTTGSKAVRVTVTTAVPIALAKGIGMSGSYDVGVTATANLATAAAVPACFIGLAASGDAISTSGGATIDTPDCAVAGVGNINNGGTRINAKNIVSGSGSVINNYGTLISEAVRYAVSFSNPDWNGNVPPVDKRSRVSSVVLDPLASNSEIADARTQLGKFTAPRAIADPSTPPGADWTFGYSPSPSVAAFRKGNSGNFIVPAGVYAIGRLQVDGGVDVRFENGSTLTVAQGVTIGGGSPVNFGNANVRVNGGFQAGSSVTFGNGTIAIGSGTVSLTGTNQIGNGNLTINAVLSLGGGSSLTIGAGSHAFQSISVGGGAWIKAGAGDVDVIAGIAVGGDSTLALGAGNYRFGPDGSARAVALSGSGILIMEDGAFSANGSIVTEGGSRLIFGRTLNHQINGNLKVAGSVLFGAGRYTIAGDLVNGTGGTTWPYTSSITGMTYGSALEGVSTSGYDQAGINVTFILSGTLNLSGGAKTKLIAAATGAAGGVIGSVLIDSATSAATDWAAGSSNVFSGVVHLPNSDITMSGGSSTLSDGQCFMLVANRIIATGGAAGGSACVGLPSSGSSSSGTIELVN</sequence>
<protein>
    <submittedName>
        <fullName evidence="1">PE family protein</fullName>
    </submittedName>
</protein>
<comment type="caution">
    <text evidence="1">The sequence shown here is derived from an EMBL/GenBank/DDBJ whole genome shotgun (WGS) entry which is preliminary data.</text>
</comment>